<dbReference type="STRING" id="1123037.GCA_000425305_01828"/>
<keyword evidence="3" id="KW-0378">Hydrolase</keyword>
<feature type="transmembrane region" description="Helical" evidence="1">
    <location>
        <begin position="28"/>
        <end position="49"/>
    </location>
</feature>
<evidence type="ECO:0000256" key="1">
    <source>
        <dbReference type="SAM" id="Phobius"/>
    </source>
</evidence>
<feature type="transmembrane region" description="Helical" evidence="1">
    <location>
        <begin position="161"/>
        <end position="177"/>
    </location>
</feature>
<dbReference type="Pfam" id="PF02517">
    <property type="entry name" value="Rce1-like"/>
    <property type="match status" value="1"/>
</dbReference>
<dbReference type="GO" id="GO:0004175">
    <property type="term" value="F:endopeptidase activity"/>
    <property type="evidence" value="ECO:0007669"/>
    <property type="project" value="UniProtKB-ARBA"/>
</dbReference>
<name>A0A5C7B7G3_9FLAO</name>
<evidence type="ECO:0000313" key="4">
    <source>
        <dbReference type="Proteomes" id="UP000321938"/>
    </source>
</evidence>
<dbReference type="RefSeq" id="WP_028871778.1">
    <property type="nucleotide sequence ID" value="NZ_VOSB01000012.1"/>
</dbReference>
<feature type="transmembrane region" description="Helical" evidence="1">
    <location>
        <begin position="100"/>
        <end position="117"/>
    </location>
</feature>
<keyword evidence="1" id="KW-0812">Transmembrane</keyword>
<sequence length="208" mass="24294">MQSSAYKLSEFFIAFILVPVSFAIEYPIWIKIIIGLLGFLYILFVLLRVEKNKFRIAQNLDWSSFIKRTSLQLIGIAILTTSYVWFVDSSNLYVVVLNKPLLWLTILFLYSFFSVYPQELIYRTFFFQRYQSLFKNKTLFIIVNAALFSLAHIFFRNGLVMILTFFGGILFALTYRNTKSTLLVTIEHAIYGCWLFTVGMGEMLGFPH</sequence>
<evidence type="ECO:0000259" key="2">
    <source>
        <dbReference type="Pfam" id="PF02517"/>
    </source>
</evidence>
<feature type="transmembrane region" description="Helical" evidence="1">
    <location>
        <begin position="138"/>
        <end position="155"/>
    </location>
</feature>
<dbReference type="OrthoDB" id="9805801at2"/>
<keyword evidence="4" id="KW-1185">Reference proteome</keyword>
<dbReference type="Proteomes" id="UP000321938">
    <property type="component" value="Unassembled WGS sequence"/>
</dbReference>
<organism evidence="3 4">
    <name type="scientific">Psychroserpens burtonensis</name>
    <dbReference type="NCBI Taxonomy" id="49278"/>
    <lineage>
        <taxon>Bacteria</taxon>
        <taxon>Pseudomonadati</taxon>
        <taxon>Bacteroidota</taxon>
        <taxon>Flavobacteriia</taxon>
        <taxon>Flavobacteriales</taxon>
        <taxon>Flavobacteriaceae</taxon>
        <taxon>Psychroserpens</taxon>
    </lineage>
</organism>
<comment type="caution">
    <text evidence="3">The sequence shown here is derived from an EMBL/GenBank/DDBJ whole genome shotgun (WGS) entry which is preliminary data.</text>
</comment>
<keyword evidence="3" id="KW-0482">Metalloprotease</keyword>
<feature type="transmembrane region" description="Helical" evidence="1">
    <location>
        <begin position="5"/>
        <end position="22"/>
    </location>
</feature>
<dbReference type="InterPro" id="IPR003675">
    <property type="entry name" value="Rce1/LyrA-like_dom"/>
</dbReference>
<dbReference type="GO" id="GO:0080120">
    <property type="term" value="P:CAAX-box protein maturation"/>
    <property type="evidence" value="ECO:0007669"/>
    <property type="project" value="UniProtKB-ARBA"/>
</dbReference>
<gene>
    <name evidence="3" type="ORF">ES692_09580</name>
</gene>
<proteinExistence type="predicted"/>
<reference evidence="3 4" key="1">
    <citation type="submission" date="2019-08" db="EMBL/GenBank/DDBJ databases">
        <title>Genome of Psychroserpens burtonensis ACAM 167.</title>
        <authorList>
            <person name="Bowman J.P."/>
        </authorList>
    </citation>
    <scope>NUCLEOTIDE SEQUENCE [LARGE SCALE GENOMIC DNA]</scope>
    <source>
        <strain evidence="3 4">ACAM 167</strain>
    </source>
</reference>
<dbReference type="GO" id="GO:0006508">
    <property type="term" value="P:proteolysis"/>
    <property type="evidence" value="ECO:0007669"/>
    <property type="project" value="UniProtKB-KW"/>
</dbReference>
<keyword evidence="1" id="KW-0472">Membrane</keyword>
<dbReference type="EMBL" id="VOSB01000012">
    <property type="protein sequence ID" value="TXE17512.1"/>
    <property type="molecule type" value="Genomic_DNA"/>
</dbReference>
<feature type="domain" description="CAAX prenyl protease 2/Lysostaphin resistance protein A-like" evidence="2">
    <location>
        <begin position="102"/>
        <end position="191"/>
    </location>
</feature>
<keyword evidence="1" id="KW-1133">Transmembrane helix</keyword>
<dbReference type="AlphaFoldDB" id="A0A5C7B7G3"/>
<keyword evidence="3" id="KW-0645">Protease</keyword>
<dbReference type="GO" id="GO:0008237">
    <property type="term" value="F:metallopeptidase activity"/>
    <property type="evidence" value="ECO:0007669"/>
    <property type="project" value="UniProtKB-KW"/>
</dbReference>
<feature type="transmembrane region" description="Helical" evidence="1">
    <location>
        <begin position="189"/>
        <end position="206"/>
    </location>
</feature>
<protein>
    <submittedName>
        <fullName evidence="3">CPBP family intramembrane metalloprotease</fullName>
    </submittedName>
</protein>
<feature type="transmembrane region" description="Helical" evidence="1">
    <location>
        <begin position="70"/>
        <end position="88"/>
    </location>
</feature>
<evidence type="ECO:0000313" key="3">
    <source>
        <dbReference type="EMBL" id="TXE17512.1"/>
    </source>
</evidence>
<accession>A0A5C7B7G3</accession>